<keyword evidence="2" id="KW-0547">Nucleotide-binding</keyword>
<evidence type="ECO:0000313" key="2">
    <source>
        <dbReference type="EMBL" id="GAP52338.1"/>
    </source>
</evidence>
<keyword evidence="3" id="KW-1185">Reference proteome</keyword>
<dbReference type="AlphaFoldDB" id="A0A0K8PX54"/>
<protein>
    <submittedName>
        <fullName evidence="2">Peptide ABC transporter ATP-binding protein</fullName>
    </submittedName>
</protein>
<evidence type="ECO:0000256" key="1">
    <source>
        <dbReference type="SAM" id="MobiDB-lite"/>
    </source>
</evidence>
<proteinExistence type="predicted"/>
<evidence type="ECO:0000313" key="3">
    <source>
        <dbReference type="Proteomes" id="UP000053859"/>
    </source>
</evidence>
<reference evidence="2" key="1">
    <citation type="journal article" date="2015" name="Genome Announc.">
        <title>Draft Genome Sequence of Thiostrepton-Producing Streptomyces azureus ATCC 14921.</title>
        <authorList>
            <person name="Sakihara K."/>
            <person name="Maeda J."/>
            <person name="Tashiro K."/>
            <person name="Fujino Y."/>
            <person name="Kuhara S."/>
            <person name="Ohshima T."/>
            <person name="Ogata S."/>
            <person name="Doi K."/>
        </authorList>
    </citation>
    <scope>NUCLEOTIDE SEQUENCE [LARGE SCALE GENOMIC DNA]</scope>
    <source>
        <strain evidence="2">ATCC14921</strain>
    </source>
</reference>
<dbReference type="Proteomes" id="UP000053859">
    <property type="component" value="Unassembled WGS sequence"/>
</dbReference>
<dbReference type="EMBL" id="DF968419">
    <property type="protein sequence ID" value="GAP52338.1"/>
    <property type="molecule type" value="Genomic_DNA"/>
</dbReference>
<feature type="region of interest" description="Disordered" evidence="1">
    <location>
        <begin position="1"/>
        <end position="24"/>
    </location>
</feature>
<sequence>MPAAFAAEVAEDPEGAVRGDLSGPAGGSVVGDAEIVVVRGPAEREAFTGRESDLAAVSLVLRGRRRYHDDAVQGALPVPDSCHRQVRATHQGRAPSYG</sequence>
<gene>
    <name evidence="2" type="ORF">SAZU_7213</name>
</gene>
<organism evidence="2 3">
    <name type="scientific">Streptomyces azureus</name>
    <dbReference type="NCBI Taxonomy" id="146537"/>
    <lineage>
        <taxon>Bacteria</taxon>
        <taxon>Bacillati</taxon>
        <taxon>Actinomycetota</taxon>
        <taxon>Actinomycetes</taxon>
        <taxon>Kitasatosporales</taxon>
        <taxon>Streptomycetaceae</taxon>
        <taxon>Streptomyces</taxon>
    </lineage>
</organism>
<dbReference type="GO" id="GO:0005524">
    <property type="term" value="F:ATP binding"/>
    <property type="evidence" value="ECO:0007669"/>
    <property type="project" value="UniProtKB-KW"/>
</dbReference>
<keyword evidence="2" id="KW-0067">ATP-binding</keyword>
<accession>A0A0K8PX54</accession>
<name>A0A0K8PX54_STRAJ</name>